<dbReference type="Pfam" id="PF08395">
    <property type="entry name" value="7tm_7"/>
    <property type="match status" value="1"/>
</dbReference>
<dbReference type="PANTHER" id="PTHR21143">
    <property type="entry name" value="INVERTEBRATE GUSTATORY RECEPTOR"/>
    <property type="match status" value="1"/>
</dbReference>
<dbReference type="GO" id="GO:0008049">
    <property type="term" value="P:male courtship behavior"/>
    <property type="evidence" value="ECO:0000318"/>
    <property type="project" value="GO_Central"/>
</dbReference>
<dbReference type="FunCoup" id="E9HPP9">
    <property type="interactions" value="27"/>
</dbReference>
<dbReference type="Proteomes" id="UP000000305">
    <property type="component" value="Unassembled WGS sequence"/>
</dbReference>
<keyword evidence="3 7" id="KW-0812">Transmembrane</keyword>
<dbReference type="GO" id="GO:0005886">
    <property type="term" value="C:plasma membrane"/>
    <property type="evidence" value="ECO:0007669"/>
    <property type="project" value="UniProtKB-SubCell"/>
</dbReference>
<dbReference type="GO" id="GO:0030424">
    <property type="term" value="C:axon"/>
    <property type="evidence" value="ECO:0000318"/>
    <property type="project" value="GO_Central"/>
</dbReference>
<feature type="transmembrane region" description="Helical" evidence="7">
    <location>
        <begin position="138"/>
        <end position="160"/>
    </location>
</feature>
<comment type="subcellular location">
    <subcellularLocation>
        <location evidence="1">Cell membrane</location>
        <topology evidence="1">Multi-pass membrane protein</topology>
    </subcellularLocation>
</comment>
<name>E9HPP9_DAPPU</name>
<dbReference type="InParanoid" id="E9HPP9"/>
<gene>
    <name evidence="8" type="primary">DpuGr37</name>
    <name evidence="8" type="ORF">DAPPUDRAFT_346867</name>
</gene>
<dbReference type="PANTHER" id="PTHR21143:SF133">
    <property type="entry name" value="GUSTATORY AND PHEROMONE RECEPTOR 32A-RELATED"/>
    <property type="match status" value="1"/>
</dbReference>
<keyword evidence="5 7" id="KW-0472">Membrane</keyword>
<keyword evidence="9" id="KW-1185">Reference proteome</keyword>
<keyword evidence="6" id="KW-0675">Receptor</keyword>
<keyword evidence="2" id="KW-1003">Cell membrane</keyword>
<feature type="transmembrane region" description="Helical" evidence="7">
    <location>
        <begin position="254"/>
        <end position="279"/>
    </location>
</feature>
<evidence type="ECO:0000256" key="4">
    <source>
        <dbReference type="ARBA" id="ARBA00022989"/>
    </source>
</evidence>
<feature type="transmembrane region" description="Helical" evidence="7">
    <location>
        <begin position="180"/>
        <end position="205"/>
    </location>
</feature>
<protein>
    <recommendedName>
        <fullName evidence="10">Gustatory receptor</fullName>
    </recommendedName>
</protein>
<accession>E9HPP9</accession>
<proteinExistence type="predicted"/>
<feature type="transmembrane region" description="Helical" evidence="7">
    <location>
        <begin position="43"/>
        <end position="62"/>
    </location>
</feature>
<feature type="transmembrane region" description="Helical" evidence="7">
    <location>
        <begin position="294"/>
        <end position="314"/>
    </location>
</feature>
<evidence type="ECO:0000256" key="7">
    <source>
        <dbReference type="SAM" id="Phobius"/>
    </source>
</evidence>
<reference evidence="8 9" key="1">
    <citation type="journal article" date="2011" name="Science">
        <title>The ecoresponsive genome of Daphnia pulex.</title>
        <authorList>
            <person name="Colbourne J.K."/>
            <person name="Pfrender M.E."/>
            <person name="Gilbert D."/>
            <person name="Thomas W.K."/>
            <person name="Tucker A."/>
            <person name="Oakley T.H."/>
            <person name="Tokishita S."/>
            <person name="Aerts A."/>
            <person name="Arnold G.J."/>
            <person name="Basu M.K."/>
            <person name="Bauer D.J."/>
            <person name="Caceres C.E."/>
            <person name="Carmel L."/>
            <person name="Casola C."/>
            <person name="Choi J.H."/>
            <person name="Detter J.C."/>
            <person name="Dong Q."/>
            <person name="Dusheyko S."/>
            <person name="Eads B.D."/>
            <person name="Frohlich T."/>
            <person name="Geiler-Samerotte K.A."/>
            <person name="Gerlach D."/>
            <person name="Hatcher P."/>
            <person name="Jogdeo S."/>
            <person name="Krijgsveld J."/>
            <person name="Kriventseva E.V."/>
            <person name="Kultz D."/>
            <person name="Laforsch C."/>
            <person name="Lindquist E."/>
            <person name="Lopez J."/>
            <person name="Manak J.R."/>
            <person name="Muller J."/>
            <person name="Pangilinan J."/>
            <person name="Patwardhan R.P."/>
            <person name="Pitluck S."/>
            <person name="Pritham E.J."/>
            <person name="Rechtsteiner A."/>
            <person name="Rho M."/>
            <person name="Rogozin I.B."/>
            <person name="Sakarya O."/>
            <person name="Salamov A."/>
            <person name="Schaack S."/>
            <person name="Shapiro H."/>
            <person name="Shiga Y."/>
            <person name="Skalitzky C."/>
            <person name="Smith Z."/>
            <person name="Souvorov A."/>
            <person name="Sung W."/>
            <person name="Tang Z."/>
            <person name="Tsuchiya D."/>
            <person name="Tu H."/>
            <person name="Vos H."/>
            <person name="Wang M."/>
            <person name="Wolf Y.I."/>
            <person name="Yamagata H."/>
            <person name="Yamada T."/>
            <person name="Ye Y."/>
            <person name="Shaw J.R."/>
            <person name="Andrews J."/>
            <person name="Crease T.J."/>
            <person name="Tang H."/>
            <person name="Lucas S.M."/>
            <person name="Robertson H.M."/>
            <person name="Bork P."/>
            <person name="Koonin E.V."/>
            <person name="Zdobnov E.M."/>
            <person name="Grigoriev I.V."/>
            <person name="Lynch M."/>
            <person name="Boore J.L."/>
        </authorList>
    </citation>
    <scope>NUCLEOTIDE SEQUENCE [LARGE SCALE GENOMIC DNA]</scope>
</reference>
<evidence type="ECO:0000256" key="1">
    <source>
        <dbReference type="ARBA" id="ARBA00004651"/>
    </source>
</evidence>
<dbReference type="GO" id="GO:0007635">
    <property type="term" value="P:chemosensory behavior"/>
    <property type="evidence" value="ECO:0000318"/>
    <property type="project" value="GO_Central"/>
</dbReference>
<sequence>MSIFEQLRPFVSLCQACGMMPFTIEPNLITNKFEKFTFSFRHFTTWWFFLVLFVLQPAFFFVMRNMTKDAPTDLLYGQDMPITVHMMLFVSAIGTLVELVLSRWIVLQYRKLRYAIEAVQEVEQLLGKKFISQHQSSVTARFVIGFILAISVSVGCVIANEPAYEELFPKNVNVFLMTFMYFVLVLLFVLFQCTYLLFYMCYYVIAHYVQLLLHPDVKERRIISLNAKESGDVMRRNVLIFDYLCRASQELNGVFSIPILILLTSKFMSVVAFAFAYIYNKFIHYDDMLENHSMMFASMFFVYWIQILVLLTAADMPANQVVRLLRERATAISSSGLSQSLDGKLLAMTSLIQIDEKRVRLSAAGLFEVGVHLIPALAGAVVTYMVILLDT</sequence>
<dbReference type="GO" id="GO:0043025">
    <property type="term" value="C:neuronal cell body"/>
    <property type="evidence" value="ECO:0000318"/>
    <property type="project" value="GO_Central"/>
</dbReference>
<evidence type="ECO:0008006" key="10">
    <source>
        <dbReference type="Google" id="ProtNLM"/>
    </source>
</evidence>
<evidence type="ECO:0000256" key="6">
    <source>
        <dbReference type="ARBA" id="ARBA00023170"/>
    </source>
</evidence>
<evidence type="ECO:0000256" key="5">
    <source>
        <dbReference type="ARBA" id="ARBA00023136"/>
    </source>
</evidence>
<dbReference type="AlphaFoldDB" id="E9HPP9"/>
<dbReference type="HOGENOM" id="CLU_704495_0_0_1"/>
<keyword evidence="4 7" id="KW-1133">Transmembrane helix</keyword>
<evidence type="ECO:0000256" key="3">
    <source>
        <dbReference type="ARBA" id="ARBA00022692"/>
    </source>
</evidence>
<dbReference type="GO" id="GO:0030425">
    <property type="term" value="C:dendrite"/>
    <property type="evidence" value="ECO:0000318"/>
    <property type="project" value="GO_Central"/>
</dbReference>
<dbReference type="EMBL" id="GL732708">
    <property type="protein sequence ID" value="EFX66299.1"/>
    <property type="molecule type" value="Genomic_DNA"/>
</dbReference>
<dbReference type="GO" id="GO:0050909">
    <property type="term" value="P:sensory perception of taste"/>
    <property type="evidence" value="ECO:0007669"/>
    <property type="project" value="InterPro"/>
</dbReference>
<feature type="transmembrane region" description="Helical" evidence="7">
    <location>
        <begin position="366"/>
        <end position="389"/>
    </location>
</feature>
<evidence type="ECO:0000313" key="9">
    <source>
        <dbReference type="Proteomes" id="UP000000305"/>
    </source>
</evidence>
<dbReference type="InterPro" id="IPR013604">
    <property type="entry name" value="7TM_chemorcpt"/>
</dbReference>
<organism evidence="8 9">
    <name type="scientific">Daphnia pulex</name>
    <name type="common">Water flea</name>
    <dbReference type="NCBI Taxonomy" id="6669"/>
    <lineage>
        <taxon>Eukaryota</taxon>
        <taxon>Metazoa</taxon>
        <taxon>Ecdysozoa</taxon>
        <taxon>Arthropoda</taxon>
        <taxon>Crustacea</taxon>
        <taxon>Branchiopoda</taxon>
        <taxon>Diplostraca</taxon>
        <taxon>Cladocera</taxon>
        <taxon>Anomopoda</taxon>
        <taxon>Daphniidae</taxon>
        <taxon>Daphnia</taxon>
    </lineage>
</organism>
<feature type="transmembrane region" description="Helical" evidence="7">
    <location>
        <begin position="82"/>
        <end position="106"/>
    </location>
</feature>
<dbReference type="OrthoDB" id="6365977at2759"/>
<evidence type="ECO:0000256" key="2">
    <source>
        <dbReference type="ARBA" id="ARBA00022475"/>
    </source>
</evidence>
<evidence type="ECO:0000313" key="8">
    <source>
        <dbReference type="EMBL" id="EFX66299.1"/>
    </source>
</evidence>
<dbReference type="KEGG" id="dpx:DAPPUDRAFT_346867"/>